<dbReference type="EMBL" id="CM044702">
    <property type="protein sequence ID" value="KAI5679283.1"/>
    <property type="molecule type" value="Genomic_DNA"/>
</dbReference>
<proteinExistence type="predicted"/>
<gene>
    <name evidence="1" type="ORF">M9H77_10233</name>
</gene>
<name>A0ACC0C2S1_CATRO</name>
<evidence type="ECO:0000313" key="1">
    <source>
        <dbReference type="EMBL" id="KAI5679283.1"/>
    </source>
</evidence>
<sequence>MAEMLPTIRNPPTALGQSVGQSMAPPVNQQPLSQPVSQQQMVHPPNEIVKAQIQPVTPMHPQPVSQIHAAPHPFGEVPHNVHHAPLNPSLPSAAKAIHSPAAIIPVATNRQLMRGDRHLFSASDDSAMMKQVLSMHVPDGRDFDVKPLLLIIEDIMKRAKPVLSVHGDEHHAQVDTWDDKGILSGFTDVLELLAYPISKTSSEIVSKCSAGGDAHSTTMGLLQSLSSYSWEAKVAISFAAFAVYYGEFWLVAQLYPTNPLAKSIAVLMELPEIMEHRDAMKQKFEAVNKLIEAMLLVTHCIIRFKELPTQYISHDLPEMITAAAHIPTAVYWTIRSIVACSSLLMNLIALGHEFIVSAAEAWELSSLAHKLANIKEHLEKQIGICNHKIEEKKQNDAFYALHRLFETPHIDNMKILRALIYAKEDQLPLYDGTHRRRVGLDVLRRKHVLLLISDLEMSHEELSILHQMYSEARAQPTKPESQYEVVWIPVIDRNIPWTEEKQKQFEEVQKSMPWYSVAHPSMLEPAVLRFIKEVWGFTKRPQLVVLDPQGKESNRNALHMMWIWGSTAFPFTKAKEEALWREETWRLDLLADSIDQNLLYWMAETKYICLYGGEDMDWIRKFTTTARSIANAAGIQLEMLYVGKSNPKEKVRRNNALIQSEKLSHVLPDLTLIWFFWVRLESMWHSKVQHGMTVENDAIMQEIVTMLSFDGSDQGWAVFCRGSHEMAKGRAETVLQCLNEFDRWKDTIVYPDGFVFALDEQLRGLKTAHHCSRLILPGATGKIPEKVVCAECGRTMEKFIMYRCCDD</sequence>
<accession>A0ACC0C2S1</accession>
<organism evidence="1 2">
    <name type="scientific">Catharanthus roseus</name>
    <name type="common">Madagascar periwinkle</name>
    <name type="synonym">Vinca rosea</name>
    <dbReference type="NCBI Taxonomy" id="4058"/>
    <lineage>
        <taxon>Eukaryota</taxon>
        <taxon>Viridiplantae</taxon>
        <taxon>Streptophyta</taxon>
        <taxon>Embryophyta</taxon>
        <taxon>Tracheophyta</taxon>
        <taxon>Spermatophyta</taxon>
        <taxon>Magnoliopsida</taxon>
        <taxon>eudicotyledons</taxon>
        <taxon>Gunneridae</taxon>
        <taxon>Pentapetalae</taxon>
        <taxon>asterids</taxon>
        <taxon>lamiids</taxon>
        <taxon>Gentianales</taxon>
        <taxon>Apocynaceae</taxon>
        <taxon>Rauvolfioideae</taxon>
        <taxon>Vinceae</taxon>
        <taxon>Catharanthinae</taxon>
        <taxon>Catharanthus</taxon>
    </lineage>
</organism>
<reference evidence="2" key="1">
    <citation type="journal article" date="2023" name="Nat. Plants">
        <title>Single-cell RNA sequencing provides a high-resolution roadmap for understanding the multicellular compartmentation of specialized metabolism.</title>
        <authorList>
            <person name="Sun S."/>
            <person name="Shen X."/>
            <person name="Li Y."/>
            <person name="Li Y."/>
            <person name="Wang S."/>
            <person name="Li R."/>
            <person name="Zhang H."/>
            <person name="Shen G."/>
            <person name="Guo B."/>
            <person name="Wei J."/>
            <person name="Xu J."/>
            <person name="St-Pierre B."/>
            <person name="Chen S."/>
            <person name="Sun C."/>
        </authorList>
    </citation>
    <scope>NUCLEOTIDE SEQUENCE [LARGE SCALE GENOMIC DNA]</scope>
</reference>
<comment type="caution">
    <text evidence="1">The sequence shown here is derived from an EMBL/GenBank/DDBJ whole genome shotgun (WGS) entry which is preliminary data.</text>
</comment>
<keyword evidence="2" id="KW-1185">Reference proteome</keyword>
<evidence type="ECO:0000313" key="2">
    <source>
        <dbReference type="Proteomes" id="UP001060085"/>
    </source>
</evidence>
<dbReference type="Proteomes" id="UP001060085">
    <property type="component" value="Linkage Group LG02"/>
</dbReference>
<protein>
    <submittedName>
        <fullName evidence="1">Uncharacterized protein</fullName>
    </submittedName>
</protein>